<keyword evidence="2" id="KW-1185">Reference proteome</keyword>
<reference evidence="1" key="1">
    <citation type="journal article" date="2020" name="Stud. Mycol.">
        <title>101 Dothideomycetes genomes: a test case for predicting lifestyles and emergence of pathogens.</title>
        <authorList>
            <person name="Haridas S."/>
            <person name="Albert R."/>
            <person name="Binder M."/>
            <person name="Bloem J."/>
            <person name="Labutti K."/>
            <person name="Salamov A."/>
            <person name="Andreopoulos B."/>
            <person name="Baker S."/>
            <person name="Barry K."/>
            <person name="Bills G."/>
            <person name="Bluhm B."/>
            <person name="Cannon C."/>
            <person name="Castanera R."/>
            <person name="Culley D."/>
            <person name="Daum C."/>
            <person name="Ezra D."/>
            <person name="Gonzalez J."/>
            <person name="Henrissat B."/>
            <person name="Kuo A."/>
            <person name="Liang C."/>
            <person name="Lipzen A."/>
            <person name="Lutzoni F."/>
            <person name="Magnuson J."/>
            <person name="Mondo S."/>
            <person name="Nolan M."/>
            <person name="Ohm R."/>
            <person name="Pangilinan J."/>
            <person name="Park H.-J."/>
            <person name="Ramirez L."/>
            <person name="Alfaro M."/>
            <person name="Sun H."/>
            <person name="Tritt A."/>
            <person name="Yoshinaga Y."/>
            <person name="Zwiers L.-H."/>
            <person name="Turgeon B."/>
            <person name="Goodwin S."/>
            <person name="Spatafora J."/>
            <person name="Crous P."/>
            <person name="Grigoriev I."/>
        </authorList>
    </citation>
    <scope>NUCLEOTIDE SEQUENCE</scope>
    <source>
        <strain evidence="1">CBS 690.94</strain>
    </source>
</reference>
<accession>A0A9P4UCY7</accession>
<dbReference type="EMBL" id="MU001500">
    <property type="protein sequence ID" value="KAF2444848.1"/>
    <property type="molecule type" value="Genomic_DNA"/>
</dbReference>
<dbReference type="Proteomes" id="UP000799764">
    <property type="component" value="Unassembled WGS sequence"/>
</dbReference>
<proteinExistence type="predicted"/>
<name>A0A9P4UCY7_9PLEO</name>
<organism evidence="1 2">
    <name type="scientific">Karstenula rhodostoma CBS 690.94</name>
    <dbReference type="NCBI Taxonomy" id="1392251"/>
    <lineage>
        <taxon>Eukaryota</taxon>
        <taxon>Fungi</taxon>
        <taxon>Dikarya</taxon>
        <taxon>Ascomycota</taxon>
        <taxon>Pezizomycotina</taxon>
        <taxon>Dothideomycetes</taxon>
        <taxon>Pleosporomycetidae</taxon>
        <taxon>Pleosporales</taxon>
        <taxon>Massarineae</taxon>
        <taxon>Didymosphaeriaceae</taxon>
        <taxon>Karstenula</taxon>
    </lineage>
</organism>
<sequence>MTTYASTNNTTLSVAIAILVLQRGTMQVAVVLRRRLCLSALCTVAIRTRHRLHRRTCCSSANYHDLPRPNLAPLLPCSR</sequence>
<evidence type="ECO:0000313" key="2">
    <source>
        <dbReference type="Proteomes" id="UP000799764"/>
    </source>
</evidence>
<protein>
    <submittedName>
        <fullName evidence="1">Uncharacterized protein</fullName>
    </submittedName>
</protein>
<dbReference type="AlphaFoldDB" id="A0A9P4UCY7"/>
<evidence type="ECO:0000313" key="1">
    <source>
        <dbReference type="EMBL" id="KAF2444848.1"/>
    </source>
</evidence>
<comment type="caution">
    <text evidence="1">The sequence shown here is derived from an EMBL/GenBank/DDBJ whole genome shotgun (WGS) entry which is preliminary data.</text>
</comment>
<gene>
    <name evidence="1" type="ORF">P171DRAFT_431640</name>
</gene>